<dbReference type="RefSeq" id="WP_162447490.1">
    <property type="nucleotide sequence ID" value="NZ_CP048222.1"/>
</dbReference>
<name>A0A6C0GTR4_9BACT</name>
<dbReference type="Proteomes" id="UP000480178">
    <property type="component" value="Chromosome"/>
</dbReference>
<sequence length="166" mass="18323">MKQIGMMVMALLLTVTFTYAQDNKQSPKATVDGKVIDVTYNQPSLRGRAFGKELAPYGKVWRTGADAATTVVFAKDVKFGGKDVKAGTYTLYTIPTEKEWTVILNKQNGQWGTVYDEKQDLLRVTAPVKKASSPTEKFTIKVDDKANASDLVMMWADATVSVPVTY</sequence>
<dbReference type="AlphaFoldDB" id="A0A6C0GTR4"/>
<reference evidence="2 3" key="1">
    <citation type="submission" date="2020-01" db="EMBL/GenBank/DDBJ databases">
        <authorList>
            <person name="Kim M.K."/>
        </authorList>
    </citation>
    <scope>NUCLEOTIDE SEQUENCE [LARGE SCALE GENOMIC DNA]</scope>
    <source>
        <strain evidence="2 3">172606-1</strain>
    </source>
</reference>
<keyword evidence="1" id="KW-0732">Signal</keyword>
<accession>A0A6C0GTR4</accession>
<dbReference type="InterPro" id="IPR021314">
    <property type="entry name" value="DUF2911"/>
</dbReference>
<dbReference type="KEGG" id="rhoz:GXP67_35275"/>
<evidence type="ECO:0000313" key="2">
    <source>
        <dbReference type="EMBL" id="QHT71555.1"/>
    </source>
</evidence>
<feature type="chain" id="PRO_5025421637" evidence="1">
    <location>
        <begin position="21"/>
        <end position="166"/>
    </location>
</feature>
<evidence type="ECO:0000313" key="3">
    <source>
        <dbReference type="Proteomes" id="UP000480178"/>
    </source>
</evidence>
<dbReference type="Pfam" id="PF11138">
    <property type="entry name" value="DUF2911"/>
    <property type="match status" value="1"/>
</dbReference>
<proteinExistence type="predicted"/>
<dbReference type="EMBL" id="CP048222">
    <property type="protein sequence ID" value="QHT71555.1"/>
    <property type="molecule type" value="Genomic_DNA"/>
</dbReference>
<feature type="signal peptide" evidence="1">
    <location>
        <begin position="1"/>
        <end position="20"/>
    </location>
</feature>
<keyword evidence="3" id="KW-1185">Reference proteome</keyword>
<protein>
    <submittedName>
        <fullName evidence="2">DUF2911 domain-containing protein</fullName>
    </submittedName>
</protein>
<evidence type="ECO:0000256" key="1">
    <source>
        <dbReference type="SAM" id="SignalP"/>
    </source>
</evidence>
<organism evidence="2 3">
    <name type="scientific">Rhodocytophaga rosea</name>
    <dbReference type="NCBI Taxonomy" id="2704465"/>
    <lineage>
        <taxon>Bacteria</taxon>
        <taxon>Pseudomonadati</taxon>
        <taxon>Bacteroidota</taxon>
        <taxon>Cytophagia</taxon>
        <taxon>Cytophagales</taxon>
        <taxon>Rhodocytophagaceae</taxon>
        <taxon>Rhodocytophaga</taxon>
    </lineage>
</organism>
<gene>
    <name evidence="2" type="ORF">GXP67_35275</name>
</gene>